<proteinExistence type="predicted"/>
<evidence type="ECO:0008006" key="3">
    <source>
        <dbReference type="Google" id="ProtNLM"/>
    </source>
</evidence>
<sequence>MIAYDLACENDHIFEAWFKDSASFEDQKEKGLIVCPICGSSNIRKHPSSFAILKGSQRNSEGNKQTDIALEILKKVQDYVINNTEDVGIKFTETALKMHYGLMEPKNIRGIATEEQEKILKDEGIDFFKIPVPKKRAQGT</sequence>
<dbReference type="Pfam" id="PF06676">
    <property type="entry name" value="DUF1178"/>
    <property type="match status" value="1"/>
</dbReference>
<organism evidence="1 2">
    <name type="scientific">Dissulfuribacter thermophilus</name>
    <dbReference type="NCBI Taxonomy" id="1156395"/>
    <lineage>
        <taxon>Bacteria</taxon>
        <taxon>Pseudomonadati</taxon>
        <taxon>Thermodesulfobacteriota</taxon>
        <taxon>Dissulfuribacteria</taxon>
        <taxon>Dissulfuribacterales</taxon>
        <taxon>Dissulfuribacteraceae</taxon>
        <taxon>Dissulfuribacter</taxon>
    </lineage>
</organism>
<protein>
    <recommendedName>
        <fullName evidence="3">DUF1178 family protein</fullName>
    </recommendedName>
</protein>
<accession>A0A1B9F726</accession>
<dbReference type="EMBL" id="MAGO01000003">
    <property type="protein sequence ID" value="OCC15749.1"/>
    <property type="molecule type" value="Genomic_DNA"/>
</dbReference>
<dbReference type="STRING" id="1156395.DBT_0674"/>
<reference evidence="1 2" key="1">
    <citation type="submission" date="2016-06" db="EMBL/GenBank/DDBJ databases">
        <title>Respiratory ammonification of nitrate coupled to the oxidation of elemental sulfur in deep-sea autotrophic thermophilic bacteria.</title>
        <authorList>
            <person name="Slobodkina G.B."/>
            <person name="Mardanov A.V."/>
            <person name="Ravin N.V."/>
            <person name="Frolova A.A."/>
            <person name="Viryasiv M.B."/>
            <person name="Chernyh N.A."/>
            <person name="Bonch-Osmolovskaya E.A."/>
            <person name="Slobodkin A.I."/>
        </authorList>
    </citation>
    <scope>NUCLEOTIDE SEQUENCE [LARGE SCALE GENOMIC DNA]</scope>
    <source>
        <strain evidence="1 2">S69</strain>
    </source>
</reference>
<evidence type="ECO:0000313" key="1">
    <source>
        <dbReference type="EMBL" id="OCC15749.1"/>
    </source>
</evidence>
<dbReference type="AlphaFoldDB" id="A0A1B9F726"/>
<dbReference type="OrthoDB" id="5295943at2"/>
<keyword evidence="2" id="KW-1185">Reference proteome</keyword>
<name>A0A1B9F726_9BACT</name>
<dbReference type="RefSeq" id="WP_067616374.1">
    <property type="nucleotide sequence ID" value="NZ_MAGO01000003.1"/>
</dbReference>
<dbReference type="InterPro" id="IPR009562">
    <property type="entry name" value="DUF1178"/>
</dbReference>
<gene>
    <name evidence="1" type="ORF">DBT_0674</name>
</gene>
<evidence type="ECO:0000313" key="2">
    <source>
        <dbReference type="Proteomes" id="UP000093080"/>
    </source>
</evidence>
<dbReference type="PIRSF" id="PIRSF032131">
    <property type="entry name" value="UCP032131"/>
    <property type="match status" value="1"/>
</dbReference>
<comment type="caution">
    <text evidence="1">The sequence shown here is derived from an EMBL/GenBank/DDBJ whole genome shotgun (WGS) entry which is preliminary data.</text>
</comment>
<dbReference type="Proteomes" id="UP000093080">
    <property type="component" value="Unassembled WGS sequence"/>
</dbReference>